<keyword evidence="3" id="KW-1185">Reference proteome</keyword>
<evidence type="ECO:0000313" key="3">
    <source>
        <dbReference type="Proteomes" id="UP001500620"/>
    </source>
</evidence>
<proteinExistence type="predicted"/>
<dbReference type="Proteomes" id="UP001500620">
    <property type="component" value="Unassembled WGS sequence"/>
</dbReference>
<dbReference type="SUPFAM" id="SSF56112">
    <property type="entry name" value="Protein kinase-like (PK-like)"/>
    <property type="match status" value="1"/>
</dbReference>
<protein>
    <submittedName>
        <fullName evidence="2">Phosphotransferase</fullName>
    </submittedName>
</protein>
<dbReference type="InterPro" id="IPR011009">
    <property type="entry name" value="Kinase-like_dom_sf"/>
</dbReference>
<reference evidence="3" key="1">
    <citation type="journal article" date="2019" name="Int. J. Syst. Evol. Microbiol.">
        <title>The Global Catalogue of Microorganisms (GCM) 10K type strain sequencing project: providing services to taxonomists for standard genome sequencing and annotation.</title>
        <authorList>
            <consortium name="The Broad Institute Genomics Platform"/>
            <consortium name="The Broad Institute Genome Sequencing Center for Infectious Disease"/>
            <person name="Wu L."/>
            <person name="Ma J."/>
        </authorList>
    </citation>
    <scope>NUCLEOTIDE SEQUENCE [LARGE SCALE GENOMIC DNA]</scope>
    <source>
        <strain evidence="3">JCM 17441</strain>
    </source>
</reference>
<accession>A0ABP8DK71</accession>
<gene>
    <name evidence="2" type="ORF">GCM10022255_077420</name>
</gene>
<dbReference type="PANTHER" id="PTHR21310">
    <property type="entry name" value="AMINOGLYCOSIDE PHOSPHOTRANSFERASE-RELATED-RELATED"/>
    <property type="match status" value="1"/>
</dbReference>
<dbReference type="PANTHER" id="PTHR21310:SF40">
    <property type="entry name" value="AMINOGLYCOSIDE PHOSPHOTRANSFERASE DOMAIN-CONTAINING PROTEIN-RELATED"/>
    <property type="match status" value="1"/>
</dbReference>
<dbReference type="InterPro" id="IPR051678">
    <property type="entry name" value="AGP_Transferase"/>
</dbReference>
<comment type="caution">
    <text evidence="2">The sequence shown here is derived from an EMBL/GenBank/DDBJ whole genome shotgun (WGS) entry which is preliminary data.</text>
</comment>
<evidence type="ECO:0000259" key="1">
    <source>
        <dbReference type="Pfam" id="PF01636"/>
    </source>
</evidence>
<evidence type="ECO:0000313" key="2">
    <source>
        <dbReference type="EMBL" id="GAA4258077.1"/>
    </source>
</evidence>
<name>A0ABP8DK71_9ACTN</name>
<organism evidence="2 3">
    <name type="scientific">Dactylosporangium darangshiense</name>
    <dbReference type="NCBI Taxonomy" id="579108"/>
    <lineage>
        <taxon>Bacteria</taxon>
        <taxon>Bacillati</taxon>
        <taxon>Actinomycetota</taxon>
        <taxon>Actinomycetes</taxon>
        <taxon>Micromonosporales</taxon>
        <taxon>Micromonosporaceae</taxon>
        <taxon>Dactylosporangium</taxon>
    </lineage>
</organism>
<dbReference type="Pfam" id="PF01636">
    <property type="entry name" value="APH"/>
    <property type="match status" value="1"/>
</dbReference>
<dbReference type="InterPro" id="IPR002575">
    <property type="entry name" value="Aminoglycoside_PTrfase"/>
</dbReference>
<dbReference type="RefSeq" id="WP_345135018.1">
    <property type="nucleotide sequence ID" value="NZ_BAABAT010000029.1"/>
</dbReference>
<dbReference type="Gene3D" id="3.90.1200.10">
    <property type="match status" value="1"/>
</dbReference>
<sequence>MTALLASGRDADVYALDDRRVLRRYRRGGDVTAEAATMRYVADHGYPVPRIYEADGADLVMERLEGPTMLQALGDATLDLHSGATVLADLLERLHKVRVRSATDPGTRILHLDLHPENVVMTEGGPVVIDWRNSTEGPPELDVAMTALIIAGVAVLPGPFHDQAEPFLDTLLSCTRDNPLSQLEAAARRRVADPNVTAAEKAHLHEAKLLVTTSARAHF</sequence>
<feature type="domain" description="Aminoglycoside phosphotransferase" evidence="1">
    <location>
        <begin position="90"/>
        <end position="148"/>
    </location>
</feature>
<dbReference type="EMBL" id="BAABAT010000029">
    <property type="protein sequence ID" value="GAA4258077.1"/>
    <property type="molecule type" value="Genomic_DNA"/>
</dbReference>